<feature type="region of interest" description="Disordered" evidence="1">
    <location>
        <begin position="75"/>
        <end position="143"/>
    </location>
</feature>
<sequence>MNQTTSASPSCNSTTTPTGRPPMWSASAQRKMARLYVYTTLPLETIVRLIYSRSPEATPGIDSANKKLNGLLDKEPRWLHPRTESDMGRRVAQLSKSTVRLASASNPPLDLSSSTSNDTPHLSPSSDGDIKRETGGSPAQREGLFLDTSSPVAHGQGGDAQSLKSPVLWPMGNTSPQLENHVASHGELAGAFGDEDGVFSPFLRKTSFSSVSTDCSSNGSFCEILQGYSRPYIETVKRLVKRFTAPTGNRPDLSPCLNDVEASARKWAEKGPLAFRREPFPLAGDLLHLDVWIQNQQCKALVETHERRQCLCYAQFDGFVSPWVGAQGLTALGHRILAMGPLPADMDEMDSSGNTVLHLLAARSSIRLLVQVLRSAMLDTILHAKNTARQTFVHVLNRSEMGHADSVCELLHVAADKGLDLYALDVYGRSVFHLLHLSELGPGHVSHLCHVFDGPRLSRRDAFGLVPKGRGRGRAGGDEAEHEAIEADGAPCAGEGSSPMALESDPGIAREARLLEHIRLAQVHPQLEDALGGNGLHALAAATLSSGSMTQNGSMASSSSSSVASPMAATASASIGASISANISANISPSVRATGPPMVDKLLDSSSARLEFRLGLATGLLDAGLPEENDYKTGPRILGLLVTRGADVHARNRAGETALHVAHGASVYARDAAGQSVLDVADDSKGLAEQQPTVLDEWGLR</sequence>
<feature type="region of interest" description="Disordered" evidence="1">
    <location>
        <begin position="1"/>
        <end position="25"/>
    </location>
</feature>
<evidence type="ECO:0000313" key="3">
    <source>
        <dbReference type="Proteomes" id="UP000226192"/>
    </source>
</evidence>
<keyword evidence="3" id="KW-1185">Reference proteome</keyword>
<dbReference type="Proteomes" id="UP000226192">
    <property type="component" value="Unassembled WGS sequence"/>
</dbReference>
<dbReference type="AlphaFoldDB" id="A0A2C5XVF4"/>
<accession>A0A2C5XVF4</accession>
<reference evidence="2 3" key="1">
    <citation type="submission" date="2017-06" db="EMBL/GenBank/DDBJ databases">
        <title>Ant-infecting Ophiocordyceps genomes reveal a high diversity of potential behavioral manipulation genes and a possible major role for enterotoxins.</title>
        <authorList>
            <person name="De Bekker C."/>
            <person name="Evans H.C."/>
            <person name="Brachmann A."/>
            <person name="Hughes D.P."/>
        </authorList>
    </citation>
    <scope>NUCLEOTIDE SEQUENCE [LARGE SCALE GENOMIC DNA]</scope>
    <source>
        <strain evidence="2 3">Map64</strain>
    </source>
</reference>
<dbReference type="EMBL" id="NJET01000244">
    <property type="protein sequence ID" value="PHH59070.1"/>
    <property type="molecule type" value="Genomic_DNA"/>
</dbReference>
<evidence type="ECO:0000256" key="1">
    <source>
        <dbReference type="SAM" id="MobiDB-lite"/>
    </source>
</evidence>
<evidence type="ECO:0000313" key="2">
    <source>
        <dbReference type="EMBL" id="PHH59070.1"/>
    </source>
</evidence>
<dbReference type="STRING" id="1399860.A0A2C5XVF4"/>
<dbReference type="Gene3D" id="1.25.40.20">
    <property type="entry name" value="Ankyrin repeat-containing domain"/>
    <property type="match status" value="2"/>
</dbReference>
<feature type="compositionally biased region" description="Polar residues" evidence="1">
    <location>
        <begin position="1"/>
        <end position="18"/>
    </location>
</feature>
<feature type="compositionally biased region" description="Basic and acidic residues" evidence="1">
    <location>
        <begin position="75"/>
        <end position="89"/>
    </location>
</feature>
<protein>
    <submittedName>
        <fullName evidence="2">Uncharacterized protein</fullName>
    </submittedName>
</protein>
<comment type="caution">
    <text evidence="2">The sequence shown here is derived from an EMBL/GenBank/DDBJ whole genome shotgun (WGS) entry which is preliminary data.</text>
</comment>
<gene>
    <name evidence="2" type="ORF">CDD81_3821</name>
</gene>
<feature type="compositionally biased region" description="Polar residues" evidence="1">
    <location>
        <begin position="94"/>
        <end position="126"/>
    </location>
</feature>
<name>A0A2C5XVF4_9HYPO</name>
<proteinExistence type="predicted"/>
<dbReference type="OrthoDB" id="194358at2759"/>
<dbReference type="InterPro" id="IPR036770">
    <property type="entry name" value="Ankyrin_rpt-contain_sf"/>
</dbReference>
<dbReference type="SUPFAM" id="SSF48403">
    <property type="entry name" value="Ankyrin repeat"/>
    <property type="match status" value="1"/>
</dbReference>
<organism evidence="2 3">
    <name type="scientific">Ophiocordyceps australis</name>
    <dbReference type="NCBI Taxonomy" id="1399860"/>
    <lineage>
        <taxon>Eukaryota</taxon>
        <taxon>Fungi</taxon>
        <taxon>Dikarya</taxon>
        <taxon>Ascomycota</taxon>
        <taxon>Pezizomycotina</taxon>
        <taxon>Sordariomycetes</taxon>
        <taxon>Hypocreomycetidae</taxon>
        <taxon>Hypocreales</taxon>
        <taxon>Ophiocordycipitaceae</taxon>
        <taxon>Ophiocordyceps</taxon>
    </lineage>
</organism>